<dbReference type="InterPro" id="IPR002347">
    <property type="entry name" value="SDR_fam"/>
</dbReference>
<dbReference type="EMBL" id="AP022610">
    <property type="protein sequence ID" value="BBZ27861.1"/>
    <property type="molecule type" value="Genomic_DNA"/>
</dbReference>
<dbReference type="InterPro" id="IPR036291">
    <property type="entry name" value="NAD(P)-bd_dom_sf"/>
</dbReference>
<protein>
    <recommendedName>
        <fullName evidence="3">Short-chain dehydrogenase</fullName>
    </recommendedName>
</protein>
<accession>A0A7I7XF98</accession>
<dbReference type="PRINTS" id="PR00081">
    <property type="entry name" value="GDHRDH"/>
</dbReference>
<name>A0A7I7XF98_9MYCO</name>
<dbReference type="PANTHER" id="PTHR44147:SF2">
    <property type="entry name" value="DEHYDROGENASE_REDUCTASE SDR FAMILY MEMBER 1"/>
    <property type="match status" value="1"/>
</dbReference>
<gene>
    <name evidence="1" type="ORF">MMAD_21560</name>
</gene>
<dbReference type="Gene3D" id="3.40.50.720">
    <property type="entry name" value="NAD(P)-binding Rossmann-like Domain"/>
    <property type="match status" value="1"/>
</dbReference>
<keyword evidence="2" id="KW-1185">Reference proteome</keyword>
<dbReference type="Proteomes" id="UP000466517">
    <property type="component" value="Chromosome"/>
</dbReference>
<organism evidence="1 2">
    <name type="scientific">Mycolicibacterium madagascariense</name>
    <dbReference type="NCBI Taxonomy" id="212765"/>
    <lineage>
        <taxon>Bacteria</taxon>
        <taxon>Bacillati</taxon>
        <taxon>Actinomycetota</taxon>
        <taxon>Actinomycetes</taxon>
        <taxon>Mycobacteriales</taxon>
        <taxon>Mycobacteriaceae</taxon>
        <taxon>Mycolicibacterium</taxon>
    </lineage>
</organism>
<proteinExistence type="predicted"/>
<dbReference type="Pfam" id="PF00106">
    <property type="entry name" value="adh_short"/>
    <property type="match status" value="1"/>
</dbReference>
<evidence type="ECO:0000313" key="1">
    <source>
        <dbReference type="EMBL" id="BBZ27861.1"/>
    </source>
</evidence>
<dbReference type="SUPFAM" id="SSF51735">
    <property type="entry name" value="NAD(P)-binding Rossmann-fold domains"/>
    <property type="match status" value="1"/>
</dbReference>
<dbReference type="KEGG" id="mmag:MMAD_21560"/>
<reference evidence="1 2" key="1">
    <citation type="journal article" date="2019" name="Emerg. Microbes Infect.">
        <title>Comprehensive subspecies identification of 175 nontuberculous mycobacteria species based on 7547 genomic profiles.</title>
        <authorList>
            <person name="Matsumoto Y."/>
            <person name="Kinjo T."/>
            <person name="Motooka D."/>
            <person name="Nabeya D."/>
            <person name="Jung N."/>
            <person name="Uechi K."/>
            <person name="Horii T."/>
            <person name="Iida T."/>
            <person name="Fujita J."/>
            <person name="Nakamura S."/>
        </authorList>
    </citation>
    <scope>NUCLEOTIDE SEQUENCE [LARGE SCALE GENOMIC DNA]</scope>
    <source>
        <strain evidence="1 2">JCM 13574</strain>
    </source>
</reference>
<dbReference type="PANTHER" id="PTHR44147">
    <property type="entry name" value="DEHYDROGENASE/REDUCTASE SDR FAMILY MEMBER 1"/>
    <property type="match status" value="1"/>
</dbReference>
<dbReference type="AlphaFoldDB" id="A0A7I7XF98"/>
<sequence>MSQERGPVAVVTGASRGAGRGIAAALVASGWRVYLTGRTVTDPGDGGIAVPVDHRDDDQVAALFGRVGSECGALDLLVNNAAAVHDALVSPKPFWDKPIELSDILDVGLRSAYVATWHAAPLLLAADRGLVAFTSSPGSVCYMHGPPCGPDSERRHR</sequence>
<evidence type="ECO:0000313" key="2">
    <source>
        <dbReference type="Proteomes" id="UP000466517"/>
    </source>
</evidence>
<evidence type="ECO:0008006" key="3">
    <source>
        <dbReference type="Google" id="ProtNLM"/>
    </source>
</evidence>